<keyword evidence="4" id="KW-1003">Cell membrane</keyword>
<evidence type="ECO:0000256" key="12">
    <source>
        <dbReference type="ARBA" id="ARBA00047899"/>
    </source>
</evidence>
<feature type="compositionally biased region" description="Basic residues" evidence="15">
    <location>
        <begin position="442"/>
        <end position="452"/>
    </location>
</feature>
<dbReference type="AlphaFoldDB" id="A0ABD2ZME1"/>
<dbReference type="PROSITE" id="PS00108">
    <property type="entry name" value="PROTEIN_KINASE_ST"/>
    <property type="match status" value="1"/>
</dbReference>
<evidence type="ECO:0000259" key="16">
    <source>
        <dbReference type="PROSITE" id="PS50011"/>
    </source>
</evidence>
<keyword evidence="7 14" id="KW-0547">Nucleotide-binding</keyword>
<sequence>MSCFPCFQTGKSNDNENEEVPIAQVKDAALLSPPVNNTHNSAAEANNNGNYANTPETGNSGGRTFTFRELAMATKNFRQECLLGEGGFGKVYKGTLQSGEVVAVKRLDRIRTQGNKEFIVEVLMLTLLKHPNLVSLIGYCADGEQRLLVYEYLPFGSLESHLHDLTDDKKPFNWQARMKLAWGAAQGLEYLHEKANPAIIYRDFKMSNILLDGENNPKLSDYGLAKLAQGNTKMHISPVMGNNGYSSPEYERNGELTTKSDVYSFGVVLLELITGRRALDTTRPTDEQNLVTWAKPFFKDPKRFPGMADPLLKMEFPERGLNQAVGVAAMCLQDEPSVRPVISDVIAILSFLAVAPPEEAIPAKPPAPSPPSEVKQPDEREDYHSSSDSSDHEHGESEDEDTSNSDDESNGSWVSSDSEDEDNSAYQREDSRHLLQQESTKFAKRSSSKHKNKVNEKQDSTKFGRKGSSSHKKNKVKEGKGSIRLTSSSSGSSHHSSRSSSTVTGPHGNASVNLRLNSIEESQDGSVRSSLERGRYEESFSWSIGSSSRYKSRSGSGYVDSGFNSNEESHDTSLNSNMRLESSMRSKNESIGTYSRQSSNSGCEDGSFSPRDYSDDEIEHETES</sequence>
<dbReference type="InterPro" id="IPR000719">
    <property type="entry name" value="Prot_kinase_dom"/>
</dbReference>
<keyword evidence="5" id="KW-0723">Serine/threonine-protein kinase</keyword>
<dbReference type="InterPro" id="IPR011009">
    <property type="entry name" value="Kinase-like_dom_sf"/>
</dbReference>
<dbReference type="Gene3D" id="1.10.510.10">
    <property type="entry name" value="Transferase(Phosphotransferase) domain 1"/>
    <property type="match status" value="1"/>
</dbReference>
<reference evidence="17 18" key="1">
    <citation type="submission" date="2024-11" db="EMBL/GenBank/DDBJ databases">
        <title>A near-complete genome assembly of Cinchona calisaya.</title>
        <authorList>
            <person name="Lian D.C."/>
            <person name="Zhao X.W."/>
            <person name="Wei L."/>
        </authorList>
    </citation>
    <scope>NUCLEOTIDE SEQUENCE [LARGE SCALE GENOMIC DNA]</scope>
    <source>
        <tissue evidence="17">Nenye</tissue>
    </source>
</reference>
<dbReference type="FunFam" id="3.30.200.20:FF:000244">
    <property type="entry name" value="Serine/threonine-protein kinase CDL1-like"/>
    <property type="match status" value="1"/>
</dbReference>
<proteinExistence type="inferred from homology"/>
<feature type="compositionally biased region" description="Basic residues" evidence="15">
    <location>
        <begin position="463"/>
        <end position="475"/>
    </location>
</feature>
<feature type="compositionally biased region" description="Polar residues" evidence="15">
    <location>
        <begin position="510"/>
        <end position="529"/>
    </location>
</feature>
<dbReference type="Gene3D" id="3.30.200.20">
    <property type="entry name" value="Phosphorylase Kinase, domain 1"/>
    <property type="match status" value="1"/>
</dbReference>
<keyword evidence="6" id="KW-0808">Transferase</keyword>
<organism evidence="17 18">
    <name type="scientific">Cinchona calisaya</name>
    <dbReference type="NCBI Taxonomy" id="153742"/>
    <lineage>
        <taxon>Eukaryota</taxon>
        <taxon>Viridiplantae</taxon>
        <taxon>Streptophyta</taxon>
        <taxon>Embryophyta</taxon>
        <taxon>Tracheophyta</taxon>
        <taxon>Spermatophyta</taxon>
        <taxon>Magnoliopsida</taxon>
        <taxon>eudicotyledons</taxon>
        <taxon>Gunneridae</taxon>
        <taxon>Pentapetalae</taxon>
        <taxon>asterids</taxon>
        <taxon>lamiids</taxon>
        <taxon>Gentianales</taxon>
        <taxon>Rubiaceae</taxon>
        <taxon>Cinchonoideae</taxon>
        <taxon>Cinchoneae</taxon>
        <taxon>Cinchona</taxon>
    </lineage>
</organism>
<evidence type="ECO:0000256" key="10">
    <source>
        <dbReference type="ARBA" id="ARBA00023136"/>
    </source>
</evidence>
<evidence type="ECO:0000256" key="3">
    <source>
        <dbReference type="ARBA" id="ARBA00012513"/>
    </source>
</evidence>
<evidence type="ECO:0000256" key="8">
    <source>
        <dbReference type="ARBA" id="ARBA00022777"/>
    </source>
</evidence>
<keyword evidence="9 14" id="KW-0067">ATP-binding</keyword>
<evidence type="ECO:0000256" key="14">
    <source>
        <dbReference type="PROSITE-ProRule" id="PRU10141"/>
    </source>
</evidence>
<dbReference type="Pfam" id="PF00069">
    <property type="entry name" value="Pkinase"/>
    <property type="match status" value="1"/>
</dbReference>
<evidence type="ECO:0000256" key="13">
    <source>
        <dbReference type="ARBA" id="ARBA00048679"/>
    </source>
</evidence>
<dbReference type="InterPro" id="IPR008271">
    <property type="entry name" value="Ser/Thr_kinase_AS"/>
</dbReference>
<comment type="similarity">
    <text evidence="2">Belongs to the protein kinase superfamily. Ser/Thr protein kinase family.</text>
</comment>
<dbReference type="SUPFAM" id="SSF56112">
    <property type="entry name" value="Protein kinase-like (PK-like)"/>
    <property type="match status" value="1"/>
</dbReference>
<dbReference type="PANTHER" id="PTHR47985:SF17">
    <property type="entry name" value="SERINE_THREONINE-PROTEIN KINASE CDL1-LIKE"/>
    <property type="match status" value="1"/>
</dbReference>
<evidence type="ECO:0000256" key="11">
    <source>
        <dbReference type="ARBA" id="ARBA00023288"/>
    </source>
</evidence>
<name>A0ABD2ZME1_9GENT</name>
<feature type="compositionally biased region" description="Low complexity" evidence="15">
    <location>
        <begin position="40"/>
        <end position="53"/>
    </location>
</feature>
<comment type="subcellular location">
    <subcellularLocation>
        <location evidence="1">Cell membrane</location>
        <topology evidence="1">Lipid-anchor</topology>
    </subcellularLocation>
</comment>
<feature type="compositionally biased region" description="Basic and acidic residues" evidence="15">
    <location>
        <begin position="375"/>
        <end position="395"/>
    </location>
</feature>
<comment type="catalytic activity">
    <reaction evidence="12">
        <text>L-threonyl-[protein] + ATP = O-phospho-L-threonyl-[protein] + ADP + H(+)</text>
        <dbReference type="Rhea" id="RHEA:46608"/>
        <dbReference type="Rhea" id="RHEA-COMP:11060"/>
        <dbReference type="Rhea" id="RHEA-COMP:11605"/>
        <dbReference type="ChEBI" id="CHEBI:15378"/>
        <dbReference type="ChEBI" id="CHEBI:30013"/>
        <dbReference type="ChEBI" id="CHEBI:30616"/>
        <dbReference type="ChEBI" id="CHEBI:61977"/>
        <dbReference type="ChEBI" id="CHEBI:456216"/>
        <dbReference type="EC" id="2.7.11.1"/>
    </reaction>
</comment>
<accession>A0ABD2ZME1</accession>
<evidence type="ECO:0000256" key="15">
    <source>
        <dbReference type="SAM" id="MobiDB-lite"/>
    </source>
</evidence>
<comment type="catalytic activity">
    <reaction evidence="13">
        <text>L-seryl-[protein] + ATP = O-phospho-L-seryl-[protein] + ADP + H(+)</text>
        <dbReference type="Rhea" id="RHEA:17989"/>
        <dbReference type="Rhea" id="RHEA-COMP:9863"/>
        <dbReference type="Rhea" id="RHEA-COMP:11604"/>
        <dbReference type="ChEBI" id="CHEBI:15378"/>
        <dbReference type="ChEBI" id="CHEBI:29999"/>
        <dbReference type="ChEBI" id="CHEBI:30616"/>
        <dbReference type="ChEBI" id="CHEBI:83421"/>
        <dbReference type="ChEBI" id="CHEBI:456216"/>
        <dbReference type="EC" id="2.7.11.1"/>
    </reaction>
</comment>
<keyword evidence="18" id="KW-1185">Reference proteome</keyword>
<dbReference type="PANTHER" id="PTHR47985">
    <property type="entry name" value="OS07G0668900 PROTEIN"/>
    <property type="match status" value="1"/>
</dbReference>
<evidence type="ECO:0000256" key="7">
    <source>
        <dbReference type="ARBA" id="ARBA00022741"/>
    </source>
</evidence>
<keyword evidence="10" id="KW-0472">Membrane</keyword>
<dbReference type="Proteomes" id="UP001630127">
    <property type="component" value="Unassembled WGS sequence"/>
</dbReference>
<dbReference type="PROSITE" id="PS50011">
    <property type="entry name" value="PROTEIN_KINASE_DOM"/>
    <property type="match status" value="1"/>
</dbReference>
<keyword evidence="8" id="KW-0418">Kinase</keyword>
<dbReference type="EMBL" id="JBJUIK010000008">
    <property type="protein sequence ID" value="KAL3520576.1"/>
    <property type="molecule type" value="Genomic_DNA"/>
</dbReference>
<dbReference type="FunFam" id="1.10.510.10:FF:000032">
    <property type="entry name" value="Serine/threonine-protein kinase PBS1"/>
    <property type="match status" value="1"/>
</dbReference>
<dbReference type="PROSITE" id="PS00107">
    <property type="entry name" value="PROTEIN_KINASE_ATP"/>
    <property type="match status" value="1"/>
</dbReference>
<dbReference type="GO" id="GO:0005524">
    <property type="term" value="F:ATP binding"/>
    <property type="evidence" value="ECO:0007669"/>
    <property type="project" value="UniProtKB-UniRule"/>
</dbReference>
<feature type="compositionally biased region" description="Acidic residues" evidence="15">
    <location>
        <begin position="396"/>
        <end position="409"/>
    </location>
</feature>
<feature type="compositionally biased region" description="Low complexity" evidence="15">
    <location>
        <begin position="482"/>
        <end position="502"/>
    </location>
</feature>
<feature type="binding site" evidence="14">
    <location>
        <position position="105"/>
    </location>
    <ligand>
        <name>ATP</name>
        <dbReference type="ChEBI" id="CHEBI:30616"/>
    </ligand>
</feature>
<evidence type="ECO:0000256" key="4">
    <source>
        <dbReference type="ARBA" id="ARBA00022475"/>
    </source>
</evidence>
<protein>
    <recommendedName>
        <fullName evidence="3">non-specific serine/threonine protein kinase</fullName>
        <ecNumber evidence="3">2.7.11.1</ecNumber>
    </recommendedName>
</protein>
<dbReference type="EC" id="2.7.11.1" evidence="3"/>
<dbReference type="InterPro" id="IPR017441">
    <property type="entry name" value="Protein_kinase_ATP_BS"/>
</dbReference>
<feature type="compositionally biased region" description="Low complexity" evidence="15">
    <location>
        <begin position="539"/>
        <end position="558"/>
    </location>
</feature>
<feature type="region of interest" description="Disordered" evidence="15">
    <location>
        <begin position="33"/>
        <end position="63"/>
    </location>
</feature>
<feature type="compositionally biased region" description="Acidic residues" evidence="15">
    <location>
        <begin position="614"/>
        <end position="624"/>
    </location>
</feature>
<evidence type="ECO:0000256" key="1">
    <source>
        <dbReference type="ARBA" id="ARBA00004193"/>
    </source>
</evidence>
<dbReference type="GO" id="GO:0005886">
    <property type="term" value="C:plasma membrane"/>
    <property type="evidence" value="ECO:0007669"/>
    <property type="project" value="UniProtKB-SubCell"/>
</dbReference>
<feature type="compositionally biased region" description="Basic and acidic residues" evidence="15">
    <location>
        <begin position="453"/>
        <end position="462"/>
    </location>
</feature>
<dbReference type="GO" id="GO:0004674">
    <property type="term" value="F:protein serine/threonine kinase activity"/>
    <property type="evidence" value="ECO:0007669"/>
    <property type="project" value="UniProtKB-KW"/>
</dbReference>
<evidence type="ECO:0000256" key="9">
    <source>
        <dbReference type="ARBA" id="ARBA00022840"/>
    </source>
</evidence>
<evidence type="ECO:0000313" key="17">
    <source>
        <dbReference type="EMBL" id="KAL3520576.1"/>
    </source>
</evidence>
<dbReference type="CDD" id="cd14066">
    <property type="entry name" value="STKc_IRAK"/>
    <property type="match status" value="1"/>
</dbReference>
<gene>
    <name evidence="17" type="ORF">ACH5RR_018725</name>
</gene>
<feature type="region of interest" description="Disordered" evidence="15">
    <location>
        <begin position="359"/>
        <end position="624"/>
    </location>
</feature>
<feature type="compositionally biased region" description="Polar residues" evidence="15">
    <location>
        <begin position="562"/>
        <end position="581"/>
    </location>
</feature>
<evidence type="ECO:0000256" key="5">
    <source>
        <dbReference type="ARBA" id="ARBA00022527"/>
    </source>
</evidence>
<evidence type="ECO:0000313" key="18">
    <source>
        <dbReference type="Proteomes" id="UP001630127"/>
    </source>
</evidence>
<comment type="caution">
    <text evidence="17">The sequence shown here is derived from an EMBL/GenBank/DDBJ whole genome shotgun (WGS) entry which is preliminary data.</text>
</comment>
<keyword evidence="11" id="KW-0449">Lipoprotein</keyword>
<evidence type="ECO:0000256" key="6">
    <source>
        <dbReference type="ARBA" id="ARBA00022679"/>
    </source>
</evidence>
<feature type="compositionally biased region" description="Polar residues" evidence="15">
    <location>
        <begin position="589"/>
        <end position="602"/>
    </location>
</feature>
<evidence type="ECO:0000256" key="2">
    <source>
        <dbReference type="ARBA" id="ARBA00008684"/>
    </source>
</evidence>
<feature type="domain" description="Protein kinase" evidence="16">
    <location>
        <begin position="77"/>
        <end position="352"/>
    </location>
</feature>